<dbReference type="GeneID" id="20713986"/>
<evidence type="ECO:0000256" key="1">
    <source>
        <dbReference type="SAM" id="MobiDB-lite"/>
    </source>
</evidence>
<dbReference type="GO" id="GO:0032040">
    <property type="term" value="C:small-subunit processome"/>
    <property type="evidence" value="ECO:0007669"/>
    <property type="project" value="TreeGrafter"/>
</dbReference>
<organism evidence="3 4">
    <name type="scientific">Theileria orientalis strain Shintoku</name>
    <dbReference type="NCBI Taxonomy" id="869250"/>
    <lineage>
        <taxon>Eukaryota</taxon>
        <taxon>Sar</taxon>
        <taxon>Alveolata</taxon>
        <taxon>Apicomplexa</taxon>
        <taxon>Aconoidasida</taxon>
        <taxon>Piroplasmida</taxon>
        <taxon>Theileriidae</taxon>
        <taxon>Theileria</taxon>
    </lineage>
</organism>
<dbReference type="Pfam" id="PF20416">
    <property type="entry name" value="UTP20"/>
    <property type="match status" value="1"/>
</dbReference>
<name>J4C2M0_THEOR</name>
<reference evidence="3 4" key="1">
    <citation type="journal article" date="2012" name="MBio">
        <title>Comparative genome analysis of three eukaryotic parasites with differing abilities to transform leukocytes reveals key mediators of Theileria-induced leukocyte transformation.</title>
        <authorList>
            <person name="Hayashida K."/>
            <person name="Hara Y."/>
            <person name="Abe T."/>
            <person name="Yamasaki C."/>
            <person name="Toyoda A."/>
            <person name="Kosuge T."/>
            <person name="Suzuki Y."/>
            <person name="Sato Y."/>
            <person name="Kawashima S."/>
            <person name="Katayama T."/>
            <person name="Wakaguri H."/>
            <person name="Inoue N."/>
            <person name="Homma K."/>
            <person name="Tada-Umezaki M."/>
            <person name="Yagi Y."/>
            <person name="Fujii Y."/>
            <person name="Habara T."/>
            <person name="Kanehisa M."/>
            <person name="Watanabe H."/>
            <person name="Ito K."/>
            <person name="Gojobori T."/>
            <person name="Sugawara H."/>
            <person name="Imanishi T."/>
            <person name="Weir W."/>
            <person name="Gardner M."/>
            <person name="Pain A."/>
            <person name="Shiels B."/>
            <person name="Hattori M."/>
            <person name="Nene V."/>
            <person name="Sugimoto C."/>
        </authorList>
    </citation>
    <scope>NUCLEOTIDE SEQUENCE [LARGE SCALE GENOMIC DNA]</scope>
    <source>
        <strain evidence="3 4">Shintoku</strain>
    </source>
</reference>
<dbReference type="eggNOG" id="KOG1823">
    <property type="taxonomic scope" value="Eukaryota"/>
</dbReference>
<dbReference type="SUPFAM" id="SSF48371">
    <property type="entry name" value="ARM repeat"/>
    <property type="match status" value="3"/>
</dbReference>
<dbReference type="KEGG" id="tot:TOT_010001185"/>
<dbReference type="InterPro" id="IPR046523">
    <property type="entry name" value="UTP20_dom"/>
</dbReference>
<protein>
    <submittedName>
        <fullName evidence="3">HEAT repeat containing protein</fullName>
    </submittedName>
</protein>
<dbReference type="OMA" id="EWRLKTN"/>
<dbReference type="VEuPathDB" id="PiroplasmaDB:TOT_010001185"/>
<proteinExistence type="predicted"/>
<accession>J4C2M0</accession>
<dbReference type="PANTHER" id="PTHR17695:SF11">
    <property type="entry name" value="SMALL SUBUNIT PROCESSOME COMPONENT 20 HOMOLOG"/>
    <property type="match status" value="1"/>
</dbReference>
<dbReference type="Proteomes" id="UP000003786">
    <property type="component" value="Chromosome 1"/>
</dbReference>
<dbReference type="EMBL" id="AP011946">
    <property type="protein sequence ID" value="BAM38926.1"/>
    <property type="molecule type" value="Genomic_DNA"/>
</dbReference>
<evidence type="ECO:0000259" key="2">
    <source>
        <dbReference type="Pfam" id="PF20416"/>
    </source>
</evidence>
<dbReference type="GO" id="GO:0030686">
    <property type="term" value="C:90S preribosome"/>
    <property type="evidence" value="ECO:0007669"/>
    <property type="project" value="TreeGrafter"/>
</dbReference>
<gene>
    <name evidence="3" type="ORF">TOT_010001185</name>
</gene>
<dbReference type="RefSeq" id="XP_009689227.1">
    <property type="nucleotide sequence ID" value="XM_009690932.1"/>
</dbReference>
<dbReference type="OrthoDB" id="360653at2759"/>
<dbReference type="PANTHER" id="PTHR17695">
    <property type="entry name" value="SMALL SUBUNIT PROCESSOME COMPONENT 20 HOMOLOG"/>
    <property type="match status" value="1"/>
</dbReference>
<dbReference type="InterPro" id="IPR052575">
    <property type="entry name" value="SSU_processome_comp_20"/>
</dbReference>
<sequence length="2574" mass="293871">MVEKKRFKFQSSSKIAKSIRLSAYDDIVSFIAKDVDGSPRCFRVTLTNLLRVKDLLKFQNELRELQRSEFFAKGSRYNEFEERPIKYYDKPLRILLKCARDASHTELDYVCRLLAAYFKDYGDSGALKLPFDDALEIIELNPNLNSKPIFTFVLTYFKSHTSHILKNIHEIVKDFLPWLNSRNQLIKRLAMECLGTLLRRAPMQIIKEVIEMCIHTDGAEKIIFTIIENVDGSFTSKIESMFTYLFEELIPSKMEEVTKVVENIRNTIHVMSTHAKDSKIDLTWLKSKYELNVVKLKEETCKIEFKALCILVELNLEMLLTFDQSKITPVKNYPLITRGESFREMFVSFIVPLLKFSNRRGRVSVFEDLCSYLLRTVRSETESTRVLEKEFGVFLESIDHNEVGMNNINSFLSLFEWRLKTNDASQASQILLVLANIIEHRDIFHPLIVNTQILKRVLEFVKSTLDEMEGGGSMKLFVNLYSIMFGLSCINKVRIKLKASGIEKEDELFERVLAQVLRGLEQGHDSRVLMRTYTITFELLTKDRGAWIEKLVSTATRLHLFDNYLVVEFLAANYDNASNKESAVREVVETLPNENNNLRINAIKLVELHYSKLNKDMECLKELTEMERTPNDVENARKKCMTMSRAVSAIDFEEIRGPEYQELKGLVKKVLMSQYFVKFSPLWEGAFDANKIMISKLKAHEKGLNETWELYCRQLKGLEAADRWPELDKAVEAAVNYKTCEKTDLITIQHHLLRVITEIVATVKDRDQKIEDLVDYTLEQFRGNTEFLKNAICTLSGIMSKYNRKRYREELFDSCVTTGLKSGDPKVREASLNIVAKRYNKMETKRLSEMCTGNHQQILGLTSKYVYGEAVCETEEDRENVNMAIGVEIRLLVPRIYQHSNVAHGSTIVDYFLNFEPKYVSLMLMELLPNEYSHVFTGEVAAAEDESFAAMRRTMKFHEAEYTLNLPNVLTTLNLVVKRLVNNLRPQSRPIMEFCCIILKENADFTKDNSNILVERAFKIMVELVGIFKVGHFMEIFKRHSEVIAALGRLAGMDFVIACTSQPEHTEEFCTGVVRGLFPGVFEVKLSQKHMTLADNVYNLYPAHLKKNELESGEEMLKIMATSSETLLNSMSTHCNYNCHLISCIVELDLGDEVRRRALSIFLASLPARPEMTKLAKLKNEVDLWKKILRSVDICMYLVEGDDVASAGRIWDFVDNILSLVQDSRCRRAASELLGKIPSTGRNRRQPLSNHDGVGYTGERLCSMNGVSVELRLDLDLNVEIITDVVQELNTRRLSFRCINSLLTHSLFLLSSHSRDPGVRRSVAELSFKIMEITKERVREVRELAPAKVEETTYVISRTLVPFIRRSLAGNADDSLVCLCLELLEQFVHDFASMAEAGTIFANTHADLLVNSSVAGCFHQMRELQKYKRCKGIKQLQAMVESGSFSTTTLLRLIVPTALQFLIQRNAVRHIGLSDMSKQCLIASSQVLPVPSIVKILKRLLQTYGACKLAIVLKIFSSVTSSKMEALREYNGADGGEAFKDNLGVAFKDNLGVGLILARLKKMSLVEGKKKVGDVPVVEVFECIGNLLQFYPESAVTRELVKQCRILAKFLASRNRDVRRLARTALISLAKPFRTRHVDVFVKELFTNMTKGYKCSVLIFTIHAILNKVLDEENMLTTRNQLRYLYTMILDEIARRQEKDDSSSKIDEARHPKSSQLISLISQYSDAKVVESNFTFLIALLNGKLVSHRTEHLEYTDKFLRRVNELIVSATSGLMQNRKVDQTALSFKIFMTALPKVRGIEKNLDQFPEDLVEAYRRCKQTPECKLKESAEIAKPEPKSAEETEGAEGRLSRLKDRYTVMPGAATGRSFESSLKRPGFESHIFAPLFVNSCLRLFNNTLVSGTENDPRGCDDGANTSNGSPNTDEYRLCEFAVLISFLSEEVALQKASCTCLLKLCKLRPELIEDYGHVLASHLVDRMGSLELVGSEELAKDHIGLISVFFKNEYLDILHEAWEASNRSGKLVESLLLQIETNLSRPKLHTPLFKLLLTLMQTTISTNTYTVKSNNILGSAPRNAIAPVHTAANKMPNGCNIEEASKGTGSNKTNNRERLSVYFDKEFYRVTYEIMIRVVKGDIATRASTVAAKALGYSFILLPMDEGTRSKRFALLLKHVNSPDPHVRTMTTKTLLVITRELPGHVIWKRYASMLILALLPRLVSEEDPICRKLLQTLVTHVWSRGSRENKNQILDVVAHFVGKMKKHVHLAFSFFVYLALKREDSVHDINRLNLNALAGFLEKINDDHWQNCYYWLLLLEHLLSVEFDVTKEPARKIWEFVVDVGLASQHPWILASSLRTLARVLGTRKADEVVPNFNARVFALLKATLRNMSTYYGYLERHRKLEAATEEAVKKCIDLLSEYRDKSLERLTSRICYILRCDLGRKSECSRRISLILELLAHLASKPVLYERSHRVMLLKVIIALFRVAHAKPAGVSPKLRKARDADTSHADRASSILDLIEHSFAESPAEYLRLLSFARNYVLKSRLVKKRQIALAMATNTKQAALRKLKKNRKKRRKFRR</sequence>
<evidence type="ECO:0000313" key="4">
    <source>
        <dbReference type="Proteomes" id="UP000003786"/>
    </source>
</evidence>
<keyword evidence="4" id="KW-1185">Reference proteome</keyword>
<evidence type="ECO:0000313" key="3">
    <source>
        <dbReference type="EMBL" id="BAM38926.1"/>
    </source>
</evidence>
<dbReference type="InterPro" id="IPR016024">
    <property type="entry name" value="ARM-type_fold"/>
</dbReference>
<feature type="domain" description="U3 small nucleolar RNA-associated protein 20" evidence="2">
    <location>
        <begin position="1578"/>
        <end position="1785"/>
    </location>
</feature>
<feature type="region of interest" description="Disordered" evidence="1">
    <location>
        <begin position="1828"/>
        <end position="1850"/>
    </location>
</feature>
<dbReference type="STRING" id="869250.J4C2M0"/>